<dbReference type="AlphaFoldDB" id="A0A7R9KDE5"/>
<dbReference type="SUPFAM" id="SSF52540">
    <property type="entry name" value="P-loop containing nucleoside triphosphate hydrolases"/>
    <property type="match status" value="1"/>
</dbReference>
<evidence type="ECO:0000259" key="3">
    <source>
        <dbReference type="Pfam" id="PF26633"/>
    </source>
</evidence>
<dbReference type="EMBL" id="OC855019">
    <property type="protein sequence ID" value="CAD7621020.1"/>
    <property type="molecule type" value="Genomic_DNA"/>
</dbReference>
<keyword evidence="1" id="KW-0342">GTP-binding</keyword>
<evidence type="ECO:0000313" key="5">
    <source>
        <dbReference type="Proteomes" id="UP000759131"/>
    </source>
</evidence>
<dbReference type="Pfam" id="PF00735">
    <property type="entry name" value="Septin"/>
    <property type="match status" value="1"/>
</dbReference>
<reference evidence="4" key="1">
    <citation type="submission" date="2020-11" db="EMBL/GenBank/DDBJ databases">
        <authorList>
            <person name="Tran Van P."/>
        </authorList>
    </citation>
    <scope>NUCLEOTIDE SEQUENCE</scope>
</reference>
<dbReference type="PANTHER" id="PTHR32046">
    <property type="entry name" value="G DOMAIN-CONTAINING PROTEIN"/>
    <property type="match status" value="1"/>
</dbReference>
<proteinExistence type="inferred from homology"/>
<evidence type="ECO:0000313" key="4">
    <source>
        <dbReference type="EMBL" id="CAD7621020.1"/>
    </source>
</evidence>
<dbReference type="EMBL" id="CAJPIZ010000444">
    <property type="protein sequence ID" value="CAG2101450.1"/>
    <property type="molecule type" value="Genomic_DNA"/>
</dbReference>
<dbReference type="PROSITE" id="PS00675">
    <property type="entry name" value="SIGMA54_INTERACT_1"/>
    <property type="match status" value="1"/>
</dbReference>
<dbReference type="PANTHER" id="PTHR32046:SF11">
    <property type="entry name" value="IMMUNE-ASSOCIATED NUCLEOTIDE-BINDING PROTEIN 10-LIKE"/>
    <property type="match status" value="1"/>
</dbReference>
<comment type="similarity">
    <text evidence="1">Belongs to the TRAFAC class TrmE-Era-EngA-EngB-Septin-like GTPase superfamily. Septin GTPase family.</text>
</comment>
<dbReference type="Pfam" id="PF26633">
    <property type="entry name" value="DUF8206"/>
    <property type="match status" value="1"/>
</dbReference>
<keyword evidence="5" id="KW-1185">Reference proteome</keyword>
<evidence type="ECO:0000256" key="1">
    <source>
        <dbReference type="RuleBase" id="RU004560"/>
    </source>
</evidence>
<gene>
    <name evidence="4" type="ORF">OSB1V03_LOCUS1499</name>
</gene>
<dbReference type="InterPro" id="IPR030379">
    <property type="entry name" value="G_SEPTIN_dom"/>
</dbReference>
<dbReference type="InterPro" id="IPR025662">
    <property type="entry name" value="Sigma_54_int_dom_ATP-bd_1"/>
</dbReference>
<feature type="domain" description="DUF8206" evidence="3">
    <location>
        <begin position="366"/>
        <end position="428"/>
    </location>
</feature>
<feature type="domain" description="Septin-type G" evidence="2">
    <location>
        <begin position="74"/>
        <end position="186"/>
    </location>
</feature>
<dbReference type="Proteomes" id="UP000759131">
    <property type="component" value="Unassembled WGS sequence"/>
</dbReference>
<dbReference type="GO" id="GO:0005525">
    <property type="term" value="F:GTP binding"/>
    <property type="evidence" value="ECO:0007669"/>
    <property type="project" value="UniProtKB-KW"/>
</dbReference>
<accession>A0A7R9KDE5</accession>
<sequence>MVVVLKLDHANLQKERTISKPVAQPRRVKPRQPKEHVYEELRPNLPPKPMIEKSTVMIEQDEFDGATQISRKKEITILLLGETGVGKSTFINALVNYLSFESLDAANGQPICLIPTRIPVRVVLGEQDMNENTDDPTKSATQYPKCYKFQDDNIVLNIIDTPGIGDTEGMDQDNKNMQNILNFISNYKEINAFCVLLKPNEARLDILFNTDYLPGDSGPALLNMLKQIRERPPNVDIPYNKNTIYCFDSESFRYLVASVPPNNIEFDPRFKSTYIESWDRSVDECRRLLDHIIQLPAHKVMDTLSLNNAKQIIQIITKPLADITKNIAENVKQCERHKRRAREQHKSGTGHKPEHIPNVELIYTSLRHPKTVCNNIQCSTITVIDDMPRANYNTGKPCHSPCYLDFNDCNIMGSKSLLGCRAFNKYGNKDHYRDKFKKSNKDPVTRVISKAIGKVTKSDFCRKCGHSYREHLTLTYETSDKLGTVPAETSNARPLPSLPVSGTDGLEAVVRCLDKRIAELNAENKTIINSMAMFACFLANNTLTACPDAFDDYIQHLMAIESRGTDRHSRATVAWFEQLLHNYRHTKLAIMNNQPEGAMITVVNT</sequence>
<name>A0A7R9KDE5_9ACAR</name>
<keyword evidence="1" id="KW-0547">Nucleotide-binding</keyword>
<dbReference type="OrthoDB" id="2386367at2759"/>
<evidence type="ECO:0008006" key="6">
    <source>
        <dbReference type="Google" id="ProtNLM"/>
    </source>
</evidence>
<protein>
    <recommendedName>
        <fullName evidence="6">G domain-containing protein</fullName>
    </recommendedName>
</protein>
<organism evidence="4">
    <name type="scientific">Medioppia subpectinata</name>
    <dbReference type="NCBI Taxonomy" id="1979941"/>
    <lineage>
        <taxon>Eukaryota</taxon>
        <taxon>Metazoa</taxon>
        <taxon>Ecdysozoa</taxon>
        <taxon>Arthropoda</taxon>
        <taxon>Chelicerata</taxon>
        <taxon>Arachnida</taxon>
        <taxon>Acari</taxon>
        <taxon>Acariformes</taxon>
        <taxon>Sarcoptiformes</taxon>
        <taxon>Oribatida</taxon>
        <taxon>Brachypylina</taxon>
        <taxon>Oppioidea</taxon>
        <taxon>Oppiidae</taxon>
        <taxon>Medioppia</taxon>
    </lineage>
</organism>
<dbReference type="Gene3D" id="3.40.50.300">
    <property type="entry name" value="P-loop containing nucleotide triphosphate hydrolases"/>
    <property type="match status" value="1"/>
</dbReference>
<evidence type="ECO:0000259" key="2">
    <source>
        <dbReference type="Pfam" id="PF00735"/>
    </source>
</evidence>
<dbReference type="InterPro" id="IPR058519">
    <property type="entry name" value="DUF8206"/>
</dbReference>
<dbReference type="InterPro" id="IPR027417">
    <property type="entry name" value="P-loop_NTPase"/>
</dbReference>